<dbReference type="InterPro" id="IPR052164">
    <property type="entry name" value="Anthracycline_SecMetBiosynth"/>
</dbReference>
<dbReference type="CDD" id="cd07247">
    <property type="entry name" value="SgaA_N_like"/>
    <property type="match status" value="2"/>
</dbReference>
<dbReference type="Gene3D" id="3.10.180.10">
    <property type="entry name" value="2,3-Dihydroxybiphenyl 1,2-Dioxygenase, domain 1"/>
    <property type="match status" value="2"/>
</dbReference>
<dbReference type="Proteomes" id="UP001595824">
    <property type="component" value="Unassembled WGS sequence"/>
</dbReference>
<dbReference type="InterPro" id="IPR004360">
    <property type="entry name" value="Glyas_Fos-R_dOase_dom"/>
</dbReference>
<sequence>MLTTRFADGAPNWTDVTVPDPGAARSFYGGLFGWEFRSAGPDAGGYGFFLLDGRITAGAMPAPADGGPSAWTVYFRCADAAATARAAEQAHGRVLAAPVDVLGQGHTALLADRAGAPFGLWQPERRQGLDAAGEPGSLCWVELYTPDLAAAAAFYHRVLGLETSAVPLPEGTYTCLNPAGGGQDAMFGGVVPLGDDPVAARTGPYWLPYFAVADADAAEARAVELGGGIHLPVTEVADVGRVARLTDPSGARFAILEPAPRRQPGQPG</sequence>
<proteinExistence type="predicted"/>
<evidence type="ECO:0000259" key="1">
    <source>
        <dbReference type="PROSITE" id="PS51819"/>
    </source>
</evidence>
<dbReference type="PROSITE" id="PS51819">
    <property type="entry name" value="VOC"/>
    <property type="match status" value="2"/>
</dbReference>
<organism evidence="2 3">
    <name type="scientific">Streptomyces andamanensis</name>
    <dbReference type="NCBI Taxonomy" id="1565035"/>
    <lineage>
        <taxon>Bacteria</taxon>
        <taxon>Bacillati</taxon>
        <taxon>Actinomycetota</taxon>
        <taxon>Actinomycetes</taxon>
        <taxon>Kitasatosporales</taxon>
        <taxon>Streptomycetaceae</taxon>
        <taxon>Streptomyces</taxon>
    </lineage>
</organism>
<evidence type="ECO:0000313" key="3">
    <source>
        <dbReference type="Proteomes" id="UP001595824"/>
    </source>
</evidence>
<dbReference type="EMBL" id="JBHSDP010000014">
    <property type="protein sequence ID" value="MFC4328959.1"/>
    <property type="molecule type" value="Genomic_DNA"/>
</dbReference>
<dbReference type="RefSeq" id="WP_381739318.1">
    <property type="nucleotide sequence ID" value="NZ_JBHSDP010000014.1"/>
</dbReference>
<accession>A0ABV8TED2</accession>
<dbReference type="InterPro" id="IPR029068">
    <property type="entry name" value="Glyas_Bleomycin-R_OHBP_Dase"/>
</dbReference>
<dbReference type="InterPro" id="IPR037523">
    <property type="entry name" value="VOC_core"/>
</dbReference>
<dbReference type="Pfam" id="PF00903">
    <property type="entry name" value="Glyoxalase"/>
    <property type="match status" value="2"/>
</dbReference>
<feature type="domain" description="VOC" evidence="1">
    <location>
        <begin position="10"/>
        <end position="123"/>
    </location>
</feature>
<reference evidence="3" key="1">
    <citation type="journal article" date="2019" name="Int. J. Syst. Evol. Microbiol.">
        <title>The Global Catalogue of Microorganisms (GCM) 10K type strain sequencing project: providing services to taxonomists for standard genome sequencing and annotation.</title>
        <authorList>
            <consortium name="The Broad Institute Genomics Platform"/>
            <consortium name="The Broad Institute Genome Sequencing Center for Infectious Disease"/>
            <person name="Wu L."/>
            <person name="Ma J."/>
        </authorList>
    </citation>
    <scope>NUCLEOTIDE SEQUENCE [LARGE SCALE GENOMIC DNA]</scope>
    <source>
        <strain evidence="3">PCU 347</strain>
    </source>
</reference>
<gene>
    <name evidence="2" type="ORF">ACFPC0_14240</name>
</gene>
<dbReference type="PANTHER" id="PTHR33993">
    <property type="entry name" value="GLYOXALASE-RELATED"/>
    <property type="match status" value="1"/>
</dbReference>
<dbReference type="SUPFAM" id="SSF54593">
    <property type="entry name" value="Glyoxalase/Bleomycin resistance protein/Dihydroxybiphenyl dioxygenase"/>
    <property type="match status" value="2"/>
</dbReference>
<evidence type="ECO:0000313" key="2">
    <source>
        <dbReference type="EMBL" id="MFC4328959.1"/>
    </source>
</evidence>
<keyword evidence="3" id="KW-1185">Reference proteome</keyword>
<feature type="domain" description="VOC" evidence="1">
    <location>
        <begin position="137"/>
        <end position="258"/>
    </location>
</feature>
<protein>
    <submittedName>
        <fullName evidence="2">VOC family protein</fullName>
    </submittedName>
</protein>
<dbReference type="PANTHER" id="PTHR33993:SF10">
    <property type="entry name" value="CONSERVED PROTEIN"/>
    <property type="match status" value="1"/>
</dbReference>
<comment type="caution">
    <text evidence="2">The sequence shown here is derived from an EMBL/GenBank/DDBJ whole genome shotgun (WGS) entry which is preliminary data.</text>
</comment>
<name>A0ABV8TED2_9ACTN</name>